<feature type="compositionally biased region" description="Basic and acidic residues" evidence="1">
    <location>
        <begin position="10"/>
        <end position="20"/>
    </location>
</feature>
<feature type="region of interest" description="Disordered" evidence="1">
    <location>
        <begin position="1"/>
        <end position="28"/>
    </location>
</feature>
<evidence type="ECO:0000256" key="1">
    <source>
        <dbReference type="SAM" id="MobiDB-lite"/>
    </source>
</evidence>
<dbReference type="EMBL" id="BAABDD010000026">
    <property type="protein sequence ID" value="GAA3758303.1"/>
    <property type="molecule type" value="Genomic_DNA"/>
</dbReference>
<organism evidence="2 3">
    <name type="scientific">Salinactinospora qingdaonensis</name>
    <dbReference type="NCBI Taxonomy" id="702744"/>
    <lineage>
        <taxon>Bacteria</taxon>
        <taxon>Bacillati</taxon>
        <taxon>Actinomycetota</taxon>
        <taxon>Actinomycetes</taxon>
        <taxon>Streptosporangiales</taxon>
        <taxon>Nocardiopsidaceae</taxon>
        <taxon>Salinactinospora</taxon>
    </lineage>
</organism>
<comment type="caution">
    <text evidence="2">The sequence shown here is derived from an EMBL/GenBank/DDBJ whole genome shotgun (WGS) entry which is preliminary data.</text>
</comment>
<protein>
    <submittedName>
        <fullName evidence="2">Uncharacterized protein</fullName>
    </submittedName>
</protein>
<evidence type="ECO:0000313" key="2">
    <source>
        <dbReference type="EMBL" id="GAA3758303.1"/>
    </source>
</evidence>
<accession>A0ABP7G910</accession>
<reference evidence="3" key="1">
    <citation type="journal article" date="2019" name="Int. J. Syst. Evol. Microbiol.">
        <title>The Global Catalogue of Microorganisms (GCM) 10K type strain sequencing project: providing services to taxonomists for standard genome sequencing and annotation.</title>
        <authorList>
            <consortium name="The Broad Institute Genomics Platform"/>
            <consortium name="The Broad Institute Genome Sequencing Center for Infectious Disease"/>
            <person name="Wu L."/>
            <person name="Ma J."/>
        </authorList>
    </citation>
    <scope>NUCLEOTIDE SEQUENCE [LARGE SCALE GENOMIC DNA]</scope>
    <source>
        <strain evidence="3">JCM 17137</strain>
    </source>
</reference>
<gene>
    <name evidence="2" type="ORF">GCM10022402_40550</name>
</gene>
<evidence type="ECO:0000313" key="3">
    <source>
        <dbReference type="Proteomes" id="UP001500908"/>
    </source>
</evidence>
<keyword evidence="3" id="KW-1185">Reference proteome</keyword>
<dbReference type="Proteomes" id="UP001500908">
    <property type="component" value="Unassembled WGS sequence"/>
</dbReference>
<sequence length="83" mass="8828">MRYVTPGGPRTEHGNHERDGAAGFGSSGADDTCHASVLTYSGPLVCSGGGRAWEPHGNVRETGPLPPQATSRRRVTWLLGWVK</sequence>
<proteinExistence type="predicted"/>
<name>A0ABP7G910_9ACTN</name>